<name>A0AA41S746_PAPNU</name>
<sequence>MALRNAVRILLRGCSAGAGSTKIGGGIEARHSFIENDRLRRMCVRIDQNAQEVEQLSEEFYAYRAFRRAFPRDQLVWLACMFSLGLNIADQVAEIRSINAQLSAPHTERQELQLPA</sequence>
<accession>A0AA41S746</accession>
<evidence type="ECO:0000313" key="2">
    <source>
        <dbReference type="Proteomes" id="UP001177140"/>
    </source>
</evidence>
<gene>
    <name evidence="1" type="ORF">MKW94_015272</name>
</gene>
<organism evidence="1 2">
    <name type="scientific">Papaver nudicaule</name>
    <name type="common">Iceland poppy</name>
    <dbReference type="NCBI Taxonomy" id="74823"/>
    <lineage>
        <taxon>Eukaryota</taxon>
        <taxon>Viridiplantae</taxon>
        <taxon>Streptophyta</taxon>
        <taxon>Embryophyta</taxon>
        <taxon>Tracheophyta</taxon>
        <taxon>Spermatophyta</taxon>
        <taxon>Magnoliopsida</taxon>
        <taxon>Ranunculales</taxon>
        <taxon>Papaveraceae</taxon>
        <taxon>Papaveroideae</taxon>
        <taxon>Papaver</taxon>
    </lineage>
</organism>
<keyword evidence="2" id="KW-1185">Reference proteome</keyword>
<reference evidence="1" key="1">
    <citation type="submission" date="2022-03" db="EMBL/GenBank/DDBJ databases">
        <title>A functionally conserved STORR gene fusion in Papaver species that diverged 16.8 million years ago.</title>
        <authorList>
            <person name="Catania T."/>
        </authorList>
    </citation>
    <scope>NUCLEOTIDE SEQUENCE</scope>
    <source>
        <strain evidence="1">S-191538</strain>
    </source>
</reference>
<proteinExistence type="predicted"/>
<protein>
    <submittedName>
        <fullName evidence="1">Uncharacterized protein</fullName>
    </submittedName>
</protein>
<dbReference type="AlphaFoldDB" id="A0AA41S746"/>
<dbReference type="Proteomes" id="UP001177140">
    <property type="component" value="Unassembled WGS sequence"/>
</dbReference>
<comment type="caution">
    <text evidence="1">The sequence shown here is derived from an EMBL/GenBank/DDBJ whole genome shotgun (WGS) entry which is preliminary data.</text>
</comment>
<dbReference type="EMBL" id="JAJJMA010079288">
    <property type="protein sequence ID" value="MCL7028418.1"/>
    <property type="molecule type" value="Genomic_DNA"/>
</dbReference>
<evidence type="ECO:0000313" key="1">
    <source>
        <dbReference type="EMBL" id="MCL7028418.1"/>
    </source>
</evidence>